<keyword evidence="4" id="KW-1185">Reference proteome</keyword>
<proteinExistence type="predicted"/>
<keyword evidence="1" id="KW-0732">Signal</keyword>
<reference evidence="4" key="1">
    <citation type="journal article" date="2019" name="Int. J. Syst. Evol. Microbiol.">
        <title>The Global Catalogue of Microorganisms (GCM) 10K type strain sequencing project: providing services to taxonomists for standard genome sequencing and annotation.</title>
        <authorList>
            <consortium name="The Broad Institute Genomics Platform"/>
            <consortium name="The Broad Institute Genome Sequencing Center for Infectious Disease"/>
            <person name="Wu L."/>
            <person name="Ma J."/>
        </authorList>
    </citation>
    <scope>NUCLEOTIDE SEQUENCE [LARGE SCALE GENOMIC DNA]</scope>
    <source>
        <strain evidence="4">CGMCC 1.19062</strain>
    </source>
</reference>
<gene>
    <name evidence="3" type="ORF">ACFSM5_18520</name>
</gene>
<evidence type="ECO:0000256" key="1">
    <source>
        <dbReference type="SAM" id="SignalP"/>
    </source>
</evidence>
<dbReference type="SUPFAM" id="SSF51322">
    <property type="entry name" value="Cyanovirin-N"/>
    <property type="match status" value="1"/>
</dbReference>
<feature type="domain" description="Cyanovirin-N" evidence="2">
    <location>
        <begin position="28"/>
        <end position="130"/>
    </location>
</feature>
<name>A0ABW5DVI8_9PROT</name>
<evidence type="ECO:0000313" key="4">
    <source>
        <dbReference type="Proteomes" id="UP001597295"/>
    </source>
</evidence>
<dbReference type="Proteomes" id="UP001597295">
    <property type="component" value="Unassembled WGS sequence"/>
</dbReference>
<sequence>MTLPNVFFGLVALSTLVAGAAFAEPSSFQQSCDRIQLDANDTSVWITAQCRTMRGDFKRTSYELRGIANIDGQLRQERKRETSFQRSCRDISLKWTEKNVQILALCKTMSGAERRTSFTLNDIQNNDGKLMVAR</sequence>
<organism evidence="3 4">
    <name type="scientific">Lacibacterium aquatile</name>
    <dbReference type="NCBI Taxonomy" id="1168082"/>
    <lineage>
        <taxon>Bacteria</taxon>
        <taxon>Pseudomonadati</taxon>
        <taxon>Pseudomonadota</taxon>
        <taxon>Alphaproteobacteria</taxon>
        <taxon>Rhodospirillales</taxon>
        <taxon>Rhodospirillaceae</taxon>
    </lineage>
</organism>
<dbReference type="Gene3D" id="2.30.60.10">
    <property type="entry name" value="Cyanovirin-N"/>
    <property type="match status" value="1"/>
</dbReference>
<feature type="chain" id="PRO_5047541812" evidence="1">
    <location>
        <begin position="24"/>
        <end position="134"/>
    </location>
</feature>
<evidence type="ECO:0000313" key="3">
    <source>
        <dbReference type="EMBL" id="MFD2264907.1"/>
    </source>
</evidence>
<feature type="signal peptide" evidence="1">
    <location>
        <begin position="1"/>
        <end position="23"/>
    </location>
</feature>
<dbReference type="InterPro" id="IPR036673">
    <property type="entry name" value="Cyanovirin-N_sf"/>
</dbReference>
<dbReference type="Pfam" id="PF08881">
    <property type="entry name" value="CVNH"/>
    <property type="match status" value="1"/>
</dbReference>
<evidence type="ECO:0000259" key="2">
    <source>
        <dbReference type="Pfam" id="PF08881"/>
    </source>
</evidence>
<comment type="caution">
    <text evidence="3">The sequence shown here is derived from an EMBL/GenBank/DDBJ whole genome shotgun (WGS) entry which is preliminary data.</text>
</comment>
<protein>
    <submittedName>
        <fullName evidence="3">CVNH domain-containing protein</fullName>
    </submittedName>
</protein>
<dbReference type="InterPro" id="IPR011058">
    <property type="entry name" value="Cyanovirin-N"/>
</dbReference>
<accession>A0ABW5DVI8</accession>
<dbReference type="RefSeq" id="WP_379878042.1">
    <property type="nucleotide sequence ID" value="NZ_JBHUIP010000014.1"/>
</dbReference>
<dbReference type="EMBL" id="JBHUIP010000014">
    <property type="protein sequence ID" value="MFD2264907.1"/>
    <property type="molecule type" value="Genomic_DNA"/>
</dbReference>